<keyword evidence="7 9" id="KW-0520">NAD</keyword>
<gene>
    <name evidence="11" type="primary">galE</name>
    <name evidence="11" type="ORF">C1O25_16665</name>
    <name evidence="12" type="ORF">DET48_105167</name>
</gene>
<dbReference type="InterPro" id="IPR016040">
    <property type="entry name" value="NAD(P)-bd_dom"/>
</dbReference>
<organism evidence="12 14">
    <name type="scientific">Vibrio diazotrophicus</name>
    <dbReference type="NCBI Taxonomy" id="685"/>
    <lineage>
        <taxon>Bacteria</taxon>
        <taxon>Pseudomonadati</taxon>
        <taxon>Pseudomonadota</taxon>
        <taxon>Gammaproteobacteria</taxon>
        <taxon>Vibrionales</taxon>
        <taxon>Vibrionaceae</taxon>
        <taxon>Vibrio</taxon>
    </lineage>
</organism>
<evidence type="ECO:0000256" key="3">
    <source>
        <dbReference type="ARBA" id="ARBA00004947"/>
    </source>
</evidence>
<dbReference type="GO" id="GO:0003978">
    <property type="term" value="F:UDP-glucose 4-epimerase activity"/>
    <property type="evidence" value="ECO:0007669"/>
    <property type="project" value="UniProtKB-UniRule"/>
</dbReference>
<comment type="subunit">
    <text evidence="9">Homodimer.</text>
</comment>
<evidence type="ECO:0000256" key="4">
    <source>
        <dbReference type="ARBA" id="ARBA00007637"/>
    </source>
</evidence>
<evidence type="ECO:0000256" key="1">
    <source>
        <dbReference type="ARBA" id="ARBA00000083"/>
    </source>
</evidence>
<dbReference type="GO" id="GO:0005829">
    <property type="term" value="C:cytosol"/>
    <property type="evidence" value="ECO:0007669"/>
    <property type="project" value="TreeGrafter"/>
</dbReference>
<dbReference type="PRINTS" id="PR01713">
    <property type="entry name" value="NUCEPIMERASE"/>
</dbReference>
<dbReference type="SUPFAM" id="SSF51735">
    <property type="entry name" value="NAD(P)-binding Rossmann-fold domains"/>
    <property type="match status" value="1"/>
</dbReference>
<evidence type="ECO:0000313" key="13">
    <source>
        <dbReference type="Proteomes" id="UP000236547"/>
    </source>
</evidence>
<evidence type="ECO:0000256" key="9">
    <source>
        <dbReference type="RuleBase" id="RU366046"/>
    </source>
</evidence>
<evidence type="ECO:0000256" key="8">
    <source>
        <dbReference type="ARBA" id="ARBA00023235"/>
    </source>
</evidence>
<comment type="pathway">
    <text evidence="3 9">Carbohydrate metabolism; galactose metabolism.</text>
</comment>
<dbReference type="EC" id="5.1.3.2" evidence="5 9"/>
<comment type="similarity">
    <text evidence="4 9">Belongs to the NAD(P)-dependent epimerase/dehydratase family.</text>
</comment>
<reference evidence="11 13" key="1">
    <citation type="submission" date="2018-01" db="EMBL/GenBank/DDBJ databases">
        <title>Draft genome sequences of six Vibrio diazotrophicus strains isolated from deep-sea sediments of the Baltic Sea.</title>
        <authorList>
            <person name="Castillo D."/>
            <person name="Vandieken V."/>
            <person name="Chiang O."/>
            <person name="Middelboe M."/>
        </authorList>
    </citation>
    <scope>NUCLEOTIDE SEQUENCE [LARGE SCALE GENOMIC DNA]</scope>
    <source>
        <strain evidence="11 13">65.10M</strain>
    </source>
</reference>
<evidence type="ECO:0000313" key="12">
    <source>
        <dbReference type="EMBL" id="RAS66612.1"/>
    </source>
</evidence>
<dbReference type="Gene3D" id="3.40.50.720">
    <property type="entry name" value="NAD(P)-binding Rossmann-like Domain"/>
    <property type="match status" value="1"/>
</dbReference>
<dbReference type="PANTHER" id="PTHR43725:SF47">
    <property type="entry name" value="UDP-GLUCOSE 4-EPIMERASE"/>
    <property type="match status" value="1"/>
</dbReference>
<dbReference type="Pfam" id="PF16363">
    <property type="entry name" value="GDP_Man_Dehyd"/>
    <property type="match status" value="1"/>
</dbReference>
<keyword evidence="13" id="KW-1185">Reference proteome</keyword>
<keyword evidence="8 9" id="KW-0413">Isomerase</keyword>
<comment type="cofactor">
    <cofactor evidence="2 9">
        <name>NAD(+)</name>
        <dbReference type="ChEBI" id="CHEBI:57540"/>
    </cofactor>
</comment>
<proteinExistence type="inferred from homology"/>
<protein>
    <recommendedName>
        <fullName evidence="6 9">UDP-glucose 4-epimerase</fullName>
        <ecNumber evidence="5 9">5.1.3.2</ecNumber>
    </recommendedName>
</protein>
<dbReference type="Proteomes" id="UP000236547">
    <property type="component" value="Unassembled WGS sequence"/>
</dbReference>
<evidence type="ECO:0000256" key="6">
    <source>
        <dbReference type="ARBA" id="ARBA00018569"/>
    </source>
</evidence>
<dbReference type="GO" id="GO:0006012">
    <property type="term" value="P:galactose metabolic process"/>
    <property type="evidence" value="ECO:0007669"/>
    <property type="project" value="UniProtKB-UniPathway"/>
</dbReference>
<dbReference type="EMBL" id="QLTR01000005">
    <property type="protein sequence ID" value="RAS66612.1"/>
    <property type="molecule type" value="Genomic_DNA"/>
</dbReference>
<dbReference type="InterPro" id="IPR036291">
    <property type="entry name" value="NAD(P)-bd_dom_sf"/>
</dbReference>
<comment type="caution">
    <text evidence="12">The sequence shown here is derived from an EMBL/GenBank/DDBJ whole genome shotgun (WGS) entry which is preliminary data.</text>
</comment>
<dbReference type="AlphaFoldDB" id="A0A329EE39"/>
<evidence type="ECO:0000313" key="14">
    <source>
        <dbReference type="Proteomes" id="UP000248729"/>
    </source>
</evidence>
<reference evidence="12 14" key="2">
    <citation type="submission" date="2018-06" db="EMBL/GenBank/DDBJ databases">
        <title>Freshwater and sediment microbial communities from various areas in North America, analyzing microbe dynamics in response to fracking.</title>
        <authorList>
            <person name="Lamendella R."/>
        </authorList>
    </citation>
    <scope>NUCLEOTIDE SEQUENCE [LARGE SCALE GENOMIC DNA]</scope>
    <source>
        <strain evidence="12 14">99A</strain>
    </source>
</reference>
<dbReference type="InterPro" id="IPR005886">
    <property type="entry name" value="UDP_G4E"/>
</dbReference>
<dbReference type="CDD" id="cd05247">
    <property type="entry name" value="UDP_G4E_1_SDR_e"/>
    <property type="match status" value="1"/>
</dbReference>
<keyword evidence="9" id="KW-0119">Carbohydrate metabolism</keyword>
<dbReference type="Proteomes" id="UP000248729">
    <property type="component" value="Unassembled WGS sequence"/>
</dbReference>
<dbReference type="Gene3D" id="3.90.25.10">
    <property type="entry name" value="UDP-galactose 4-epimerase, domain 1"/>
    <property type="match status" value="1"/>
</dbReference>
<dbReference type="NCBIfam" id="TIGR01179">
    <property type="entry name" value="galE"/>
    <property type="match status" value="1"/>
</dbReference>
<evidence type="ECO:0000256" key="2">
    <source>
        <dbReference type="ARBA" id="ARBA00001911"/>
    </source>
</evidence>
<feature type="domain" description="NAD(P)-binding" evidence="10">
    <location>
        <begin position="4"/>
        <end position="325"/>
    </location>
</feature>
<name>A0A329EE39_VIBDI</name>
<dbReference type="NCBIfam" id="NF007956">
    <property type="entry name" value="PRK10675.1"/>
    <property type="match status" value="1"/>
</dbReference>
<dbReference type="EMBL" id="POSM01000028">
    <property type="protein sequence ID" value="PNH99493.1"/>
    <property type="molecule type" value="Genomic_DNA"/>
</dbReference>
<dbReference type="PANTHER" id="PTHR43725">
    <property type="entry name" value="UDP-GLUCOSE 4-EPIMERASE"/>
    <property type="match status" value="1"/>
</dbReference>
<comment type="catalytic activity">
    <reaction evidence="1 9">
        <text>UDP-alpha-D-glucose = UDP-alpha-D-galactose</text>
        <dbReference type="Rhea" id="RHEA:22168"/>
        <dbReference type="ChEBI" id="CHEBI:58885"/>
        <dbReference type="ChEBI" id="CHEBI:66914"/>
        <dbReference type="EC" id="5.1.3.2"/>
    </reaction>
</comment>
<sequence length="336" mass="36576">MKVLVTGGMGYIGSHTCVQMIDAGMEPIILDNLCNAKKKVLDRIKMISGVAPVFHHGDIRDEALLDSIFAEHDIKAVIHFAGLKAVGESVAKPLEYYDNNVNGSLVLARSMRKAGVKNIIFSSSATVYGDPASVPITESFPTGATTNPYGRSKYMVEECLSDLFNADPSWSITLLRYFNPVGAHPSGLMGEDPQGIPNNLMPYIAQVAVGRREKLSVYGNDYPTPDGTGVRDYIHVMDLADGHLAALTHVGQKSGLHIYNLGTGKGSSVLDMVEAFSQACGKDVAYEVCPRRAGDIAECWASTEKAERELGWKATRSVKEMTEDTWRWQVANPQGY</sequence>
<evidence type="ECO:0000256" key="7">
    <source>
        <dbReference type="ARBA" id="ARBA00023027"/>
    </source>
</evidence>
<accession>A0A329EE39</accession>
<dbReference type="RefSeq" id="WP_102969212.1">
    <property type="nucleotide sequence ID" value="NZ_JBJKCE010000001.1"/>
</dbReference>
<evidence type="ECO:0000259" key="10">
    <source>
        <dbReference type="Pfam" id="PF16363"/>
    </source>
</evidence>
<evidence type="ECO:0000313" key="11">
    <source>
        <dbReference type="EMBL" id="PNH99493.1"/>
    </source>
</evidence>
<dbReference type="UniPathway" id="UPA00214"/>
<evidence type="ECO:0000256" key="5">
    <source>
        <dbReference type="ARBA" id="ARBA00013189"/>
    </source>
</evidence>